<proteinExistence type="predicted"/>
<evidence type="ECO:0000313" key="2">
    <source>
        <dbReference type="Proteomes" id="UP000191285"/>
    </source>
</evidence>
<sequence>MGVTPTDLRVSPVAWVLAEMRSFVCDRLALGGPSVGLRPLMLQGP</sequence>
<name>A0A1V6SYG6_9EURO</name>
<dbReference type="EMBL" id="MLKD01000016">
    <property type="protein sequence ID" value="OQE18996.1"/>
    <property type="molecule type" value="Genomic_DNA"/>
</dbReference>
<gene>
    <name evidence="1" type="ORF">PENSTE_c016G00115</name>
</gene>
<accession>A0A1V6SYG6</accession>
<organism evidence="1 2">
    <name type="scientific">Penicillium steckii</name>
    <dbReference type="NCBI Taxonomy" id="303698"/>
    <lineage>
        <taxon>Eukaryota</taxon>
        <taxon>Fungi</taxon>
        <taxon>Dikarya</taxon>
        <taxon>Ascomycota</taxon>
        <taxon>Pezizomycotina</taxon>
        <taxon>Eurotiomycetes</taxon>
        <taxon>Eurotiomycetidae</taxon>
        <taxon>Eurotiales</taxon>
        <taxon>Aspergillaceae</taxon>
        <taxon>Penicillium</taxon>
    </lineage>
</organism>
<protein>
    <submittedName>
        <fullName evidence="1">Uncharacterized protein</fullName>
    </submittedName>
</protein>
<comment type="caution">
    <text evidence="1">The sequence shown here is derived from an EMBL/GenBank/DDBJ whole genome shotgun (WGS) entry which is preliminary data.</text>
</comment>
<evidence type="ECO:0000313" key="1">
    <source>
        <dbReference type="EMBL" id="OQE18996.1"/>
    </source>
</evidence>
<reference evidence="2" key="1">
    <citation type="journal article" date="2017" name="Nat. Microbiol.">
        <title>Global analysis of biosynthetic gene clusters reveals vast potential of secondary metabolite production in Penicillium species.</title>
        <authorList>
            <person name="Nielsen J.C."/>
            <person name="Grijseels S."/>
            <person name="Prigent S."/>
            <person name="Ji B."/>
            <person name="Dainat J."/>
            <person name="Nielsen K.F."/>
            <person name="Frisvad J.C."/>
            <person name="Workman M."/>
            <person name="Nielsen J."/>
        </authorList>
    </citation>
    <scope>NUCLEOTIDE SEQUENCE [LARGE SCALE GENOMIC DNA]</scope>
    <source>
        <strain evidence="2">IBT 24891</strain>
    </source>
</reference>
<dbReference type="Proteomes" id="UP000191285">
    <property type="component" value="Unassembled WGS sequence"/>
</dbReference>
<keyword evidence="2" id="KW-1185">Reference proteome</keyword>
<dbReference type="AlphaFoldDB" id="A0A1V6SYG6"/>